<accession>A0A1T4W2B6</accession>
<proteinExistence type="predicted"/>
<sequence>MLVDLSSFSPALLATIGAIVLIAVLLSFWAIWHAFWRQFPSQQEKMIWLAVAVFIPFIGGIIYLLFGKNRGRRLES</sequence>
<gene>
    <name evidence="8" type="ORF">SAMN02745702_01473</name>
</gene>
<organism evidence="8 9">
    <name type="scientific">Desulfobaculum bizertense DSM 18034</name>
    <dbReference type="NCBI Taxonomy" id="1121442"/>
    <lineage>
        <taxon>Bacteria</taxon>
        <taxon>Pseudomonadati</taxon>
        <taxon>Thermodesulfobacteriota</taxon>
        <taxon>Desulfovibrionia</taxon>
        <taxon>Desulfovibrionales</taxon>
        <taxon>Desulfovibrionaceae</taxon>
        <taxon>Desulfobaculum</taxon>
    </lineage>
</organism>
<reference evidence="8 9" key="1">
    <citation type="submission" date="2017-02" db="EMBL/GenBank/DDBJ databases">
        <authorList>
            <person name="Peterson S.W."/>
        </authorList>
    </citation>
    <scope>NUCLEOTIDE SEQUENCE [LARGE SCALE GENOMIC DNA]</scope>
    <source>
        <strain evidence="8 9">DSM 18034</strain>
    </source>
</reference>
<evidence type="ECO:0000256" key="3">
    <source>
        <dbReference type="ARBA" id="ARBA00022692"/>
    </source>
</evidence>
<keyword evidence="9" id="KW-1185">Reference proteome</keyword>
<evidence type="ECO:0000256" key="5">
    <source>
        <dbReference type="ARBA" id="ARBA00023136"/>
    </source>
</evidence>
<evidence type="ECO:0000256" key="4">
    <source>
        <dbReference type="ARBA" id="ARBA00022989"/>
    </source>
</evidence>
<dbReference type="InterPro" id="IPR027379">
    <property type="entry name" value="CLS_N"/>
</dbReference>
<dbReference type="STRING" id="1121442.SAMN02745702_01473"/>
<dbReference type="GO" id="GO:0005886">
    <property type="term" value="C:plasma membrane"/>
    <property type="evidence" value="ECO:0007669"/>
    <property type="project" value="UniProtKB-SubCell"/>
</dbReference>
<evidence type="ECO:0000313" key="9">
    <source>
        <dbReference type="Proteomes" id="UP000189733"/>
    </source>
</evidence>
<evidence type="ECO:0000256" key="2">
    <source>
        <dbReference type="ARBA" id="ARBA00022475"/>
    </source>
</evidence>
<dbReference type="EMBL" id="FUYA01000004">
    <property type="protein sequence ID" value="SKA71410.1"/>
    <property type="molecule type" value="Genomic_DNA"/>
</dbReference>
<keyword evidence="3 6" id="KW-0812">Transmembrane</keyword>
<feature type="transmembrane region" description="Helical" evidence="6">
    <location>
        <begin position="47"/>
        <end position="66"/>
    </location>
</feature>
<dbReference type="AlphaFoldDB" id="A0A1T4W2B6"/>
<keyword evidence="4 6" id="KW-1133">Transmembrane helix</keyword>
<evidence type="ECO:0000259" key="7">
    <source>
        <dbReference type="Pfam" id="PF13396"/>
    </source>
</evidence>
<evidence type="ECO:0000313" key="8">
    <source>
        <dbReference type="EMBL" id="SKA71410.1"/>
    </source>
</evidence>
<keyword evidence="2" id="KW-1003">Cell membrane</keyword>
<keyword evidence="5 6" id="KW-0472">Membrane</keyword>
<protein>
    <submittedName>
        <fullName evidence="8">Phospholipase_D-nuclease N-terminal</fullName>
    </submittedName>
</protein>
<comment type="subcellular location">
    <subcellularLocation>
        <location evidence="1">Cell membrane</location>
        <topology evidence="1">Multi-pass membrane protein</topology>
    </subcellularLocation>
</comment>
<feature type="domain" description="Cardiolipin synthase N-terminal" evidence="7">
    <location>
        <begin position="26"/>
        <end position="67"/>
    </location>
</feature>
<feature type="transmembrane region" description="Helical" evidence="6">
    <location>
        <begin position="12"/>
        <end position="35"/>
    </location>
</feature>
<name>A0A1T4W2B6_9BACT</name>
<dbReference type="OrthoDB" id="5348497at2"/>
<evidence type="ECO:0000256" key="6">
    <source>
        <dbReference type="SAM" id="Phobius"/>
    </source>
</evidence>
<dbReference type="Proteomes" id="UP000189733">
    <property type="component" value="Unassembled WGS sequence"/>
</dbReference>
<dbReference type="RefSeq" id="WP_078684757.1">
    <property type="nucleotide sequence ID" value="NZ_FUYA01000004.1"/>
</dbReference>
<dbReference type="Pfam" id="PF13396">
    <property type="entry name" value="PLDc_N"/>
    <property type="match status" value="1"/>
</dbReference>
<evidence type="ECO:0000256" key="1">
    <source>
        <dbReference type="ARBA" id="ARBA00004651"/>
    </source>
</evidence>